<evidence type="ECO:0000313" key="3">
    <source>
        <dbReference type="EMBL" id="TFU05988.1"/>
    </source>
</evidence>
<evidence type="ECO:0000313" key="4">
    <source>
        <dbReference type="Proteomes" id="UP000297737"/>
    </source>
</evidence>
<keyword evidence="4" id="KW-1185">Reference proteome</keyword>
<comment type="similarity">
    <text evidence="1">Belongs to the AHA1 family.</text>
</comment>
<dbReference type="Gene3D" id="3.30.530.20">
    <property type="match status" value="1"/>
</dbReference>
<comment type="caution">
    <text evidence="3">The sequence shown here is derived from an EMBL/GenBank/DDBJ whole genome shotgun (WGS) entry which is preliminary data.</text>
</comment>
<dbReference type="EMBL" id="SIHO01000001">
    <property type="protein sequence ID" value="TFU05988.1"/>
    <property type="molecule type" value="Genomic_DNA"/>
</dbReference>
<accession>A0A4Y9ESV6</accession>
<organism evidence="3 4">
    <name type="scientific">Glacieibacterium arshaanense</name>
    <dbReference type="NCBI Taxonomy" id="2511025"/>
    <lineage>
        <taxon>Bacteria</taxon>
        <taxon>Pseudomonadati</taxon>
        <taxon>Pseudomonadota</taxon>
        <taxon>Alphaproteobacteria</taxon>
        <taxon>Sphingomonadales</taxon>
        <taxon>Sphingosinicellaceae</taxon>
        <taxon>Glacieibacterium</taxon>
    </lineage>
</organism>
<dbReference type="SUPFAM" id="SSF55961">
    <property type="entry name" value="Bet v1-like"/>
    <property type="match status" value="1"/>
</dbReference>
<evidence type="ECO:0000256" key="1">
    <source>
        <dbReference type="ARBA" id="ARBA00006817"/>
    </source>
</evidence>
<dbReference type="AlphaFoldDB" id="A0A4Y9ESV6"/>
<dbReference type="InterPro" id="IPR013538">
    <property type="entry name" value="ASHA1/2-like_C"/>
</dbReference>
<evidence type="ECO:0000259" key="2">
    <source>
        <dbReference type="Pfam" id="PF08327"/>
    </source>
</evidence>
<sequence length="149" mass="16652">MTQAAHELTVTRYIAAPPAKVWHAMTERMEEWWCPKPWRVRIIDVEWRAGGRSSMEMLGPNGEVMPNDGIVLEFVPGKRWVSTDAFTAGWVPAGPMMVGIWEIEPEGDGTRYTARARHWNAADCARHKEMGFEAGWGAAADQLASLVEG</sequence>
<reference evidence="3 4" key="1">
    <citation type="submission" date="2019-02" db="EMBL/GenBank/DDBJ databases">
        <title>Polymorphobacter sp. isolated from the lake at the Tibet of China.</title>
        <authorList>
            <person name="Li A."/>
        </authorList>
    </citation>
    <scope>NUCLEOTIDE SEQUENCE [LARGE SCALE GENOMIC DNA]</scope>
    <source>
        <strain evidence="3 4">DJ1R-1</strain>
    </source>
</reference>
<feature type="domain" description="Activator of Hsp90 ATPase homologue 1/2-like C-terminal" evidence="2">
    <location>
        <begin position="15"/>
        <end position="148"/>
    </location>
</feature>
<dbReference type="RefSeq" id="WP_135244712.1">
    <property type="nucleotide sequence ID" value="NZ_SIHO01000001.1"/>
</dbReference>
<dbReference type="CDD" id="cd08896">
    <property type="entry name" value="SRPBCC_CalC_Aha1-like_3"/>
    <property type="match status" value="1"/>
</dbReference>
<proteinExistence type="inferred from homology"/>
<dbReference type="InterPro" id="IPR023393">
    <property type="entry name" value="START-like_dom_sf"/>
</dbReference>
<gene>
    <name evidence="3" type="ORF">EUV02_02905</name>
</gene>
<protein>
    <submittedName>
        <fullName evidence="3">ATPase</fullName>
    </submittedName>
</protein>
<dbReference type="Proteomes" id="UP000297737">
    <property type="component" value="Unassembled WGS sequence"/>
</dbReference>
<dbReference type="OrthoDB" id="9805228at2"/>
<name>A0A4Y9ESV6_9SPHN</name>
<dbReference type="Pfam" id="PF08327">
    <property type="entry name" value="AHSA1"/>
    <property type="match status" value="1"/>
</dbReference>